<dbReference type="GO" id="GO:0016530">
    <property type="term" value="F:metallochaperone activity"/>
    <property type="evidence" value="ECO:0007669"/>
    <property type="project" value="TreeGrafter"/>
</dbReference>
<dbReference type="Proteomes" id="UP000677265">
    <property type="component" value="Unassembled WGS sequence"/>
</dbReference>
<dbReference type="GO" id="GO:0042128">
    <property type="term" value="P:nitrate assimilation"/>
    <property type="evidence" value="ECO:0007669"/>
    <property type="project" value="TreeGrafter"/>
</dbReference>
<accession>A0A9J6MZZ7</accession>
<dbReference type="GO" id="GO:0051131">
    <property type="term" value="P:chaperone-mediated protein complex assembly"/>
    <property type="evidence" value="ECO:0007669"/>
    <property type="project" value="InterPro"/>
</dbReference>
<dbReference type="SUPFAM" id="SSF89155">
    <property type="entry name" value="TorD-like"/>
    <property type="match status" value="1"/>
</dbReference>
<comment type="caution">
    <text evidence="1">The sequence shown here is derived from an EMBL/GenBank/DDBJ whole genome shotgun (WGS) entry which is preliminary data.</text>
</comment>
<dbReference type="NCBIfam" id="TIGR00684">
    <property type="entry name" value="narJ"/>
    <property type="match status" value="1"/>
</dbReference>
<dbReference type="InterPro" id="IPR036411">
    <property type="entry name" value="TorD-like_sf"/>
</dbReference>
<dbReference type="PANTHER" id="PTHR43680:SF2">
    <property type="entry name" value="NITRATE REDUCTASE MOLYBDENUM COFACTOR ASSEMBLY CHAPERONE NARJ"/>
    <property type="match status" value="1"/>
</dbReference>
<dbReference type="RefSeq" id="WP_241113931.1">
    <property type="nucleotide sequence ID" value="NZ_JAGYPE020000034.1"/>
</dbReference>
<dbReference type="InterPro" id="IPR003765">
    <property type="entry name" value="NO3_reductase_chaperone_NarJ"/>
</dbReference>
<reference evidence="1 2" key="1">
    <citation type="submission" date="2022-03" db="EMBL/GenBank/DDBJ databases">
        <title>Novel Bacillus species.</title>
        <authorList>
            <person name="Liu G."/>
        </authorList>
    </citation>
    <scope>NUCLEOTIDE SEQUENCE [LARGE SCALE GENOMIC DNA]</scope>
    <source>
        <strain evidence="1 2">FJAT-50051</strain>
    </source>
</reference>
<dbReference type="GO" id="GO:0051082">
    <property type="term" value="F:unfolded protein binding"/>
    <property type="evidence" value="ECO:0007669"/>
    <property type="project" value="InterPro"/>
</dbReference>
<evidence type="ECO:0000313" key="1">
    <source>
        <dbReference type="EMBL" id="MCH6267355.1"/>
    </source>
</evidence>
<organism evidence="1 2">
    <name type="scientific">Neobacillus citreus</name>
    <dbReference type="NCBI Taxonomy" id="2833578"/>
    <lineage>
        <taxon>Bacteria</taxon>
        <taxon>Bacillati</taxon>
        <taxon>Bacillota</taxon>
        <taxon>Bacilli</taxon>
        <taxon>Bacillales</taxon>
        <taxon>Bacillaceae</taxon>
        <taxon>Neobacillus</taxon>
    </lineage>
</organism>
<gene>
    <name evidence="1" type="primary">narJ</name>
    <name evidence="1" type="ORF">KHB02_017685</name>
</gene>
<dbReference type="EMBL" id="JAGYPE020000034">
    <property type="protein sequence ID" value="MCH6267355.1"/>
    <property type="molecule type" value="Genomic_DNA"/>
</dbReference>
<dbReference type="PANTHER" id="PTHR43680">
    <property type="entry name" value="NITRATE REDUCTASE MOLYBDENUM COFACTOR ASSEMBLY CHAPERONE"/>
    <property type="match status" value="1"/>
</dbReference>
<sequence>MNEEKAILMLLSRLLDYPDTSFFEDQETIISFIYESITSEDIQKEVLNRIYPFYQMPSVQLEQLYVETFDYKEGTNLYLTAHELGDSRNRGFALIQLQKLISEAGLEYIGHDMADYIPMLLELLAVVPEEEKINKLSRRIAYAVDRILTNLPEDNPYKKALELGMMYVFETPDAEEISALERLREVADLDELPYPLMYR</sequence>
<dbReference type="AlphaFoldDB" id="A0A9J6MZZ7"/>
<name>A0A9J6MZZ7_9BACI</name>
<proteinExistence type="predicted"/>
<evidence type="ECO:0000313" key="2">
    <source>
        <dbReference type="Proteomes" id="UP000677265"/>
    </source>
</evidence>
<protein>
    <submittedName>
        <fullName evidence="1">Nitrate reductase molybdenum cofactor assembly chaperone</fullName>
    </submittedName>
</protein>
<keyword evidence="2" id="KW-1185">Reference proteome</keyword>